<feature type="region of interest" description="Disordered" evidence="1">
    <location>
        <begin position="104"/>
        <end position="140"/>
    </location>
</feature>
<sequence length="173" mass="19451">MQLGITSSTEVNLGITSEFSGDPKPEKPIREEVDFRMKCWAVRRPHTFEYIRLGITSSTEVNLGITSEFSGDPKPEKPIREEVDFRMKCWAVRRPHTFEYIRQAGRKQTQPLSSRSTCSTRSTNGEIHQGMTRVGGGTPSLEKKVTVLNDGFVSRRLPSAEKDRSPYCLVGAS</sequence>
<keyword evidence="3" id="KW-1185">Reference proteome</keyword>
<gene>
    <name evidence="2" type="ORF">Tcan_13894</name>
</gene>
<organism evidence="2 3">
    <name type="scientific">Toxocara canis</name>
    <name type="common">Canine roundworm</name>
    <dbReference type="NCBI Taxonomy" id="6265"/>
    <lineage>
        <taxon>Eukaryota</taxon>
        <taxon>Metazoa</taxon>
        <taxon>Ecdysozoa</taxon>
        <taxon>Nematoda</taxon>
        <taxon>Chromadorea</taxon>
        <taxon>Rhabditida</taxon>
        <taxon>Spirurina</taxon>
        <taxon>Ascaridomorpha</taxon>
        <taxon>Ascaridoidea</taxon>
        <taxon>Toxocaridae</taxon>
        <taxon>Toxocara</taxon>
    </lineage>
</organism>
<comment type="caution">
    <text evidence="2">The sequence shown here is derived from an EMBL/GenBank/DDBJ whole genome shotgun (WGS) entry which is preliminary data.</text>
</comment>
<dbReference type="Proteomes" id="UP000031036">
    <property type="component" value="Unassembled WGS sequence"/>
</dbReference>
<evidence type="ECO:0000256" key="1">
    <source>
        <dbReference type="SAM" id="MobiDB-lite"/>
    </source>
</evidence>
<dbReference type="EMBL" id="JPKZ01002709">
    <property type="protein sequence ID" value="KHN75435.1"/>
    <property type="molecule type" value="Genomic_DNA"/>
</dbReference>
<evidence type="ECO:0000313" key="2">
    <source>
        <dbReference type="EMBL" id="KHN75435.1"/>
    </source>
</evidence>
<proteinExistence type="predicted"/>
<protein>
    <submittedName>
        <fullName evidence="2">Uncharacterized protein</fullName>
    </submittedName>
</protein>
<name>A0A0B2V339_TOXCA</name>
<evidence type="ECO:0000313" key="3">
    <source>
        <dbReference type="Proteomes" id="UP000031036"/>
    </source>
</evidence>
<reference evidence="2 3" key="1">
    <citation type="submission" date="2014-11" db="EMBL/GenBank/DDBJ databases">
        <title>Genetic blueprint of the zoonotic pathogen Toxocara canis.</title>
        <authorList>
            <person name="Zhu X.-Q."/>
            <person name="Korhonen P.K."/>
            <person name="Cai H."/>
            <person name="Young N.D."/>
            <person name="Nejsum P."/>
            <person name="von Samson-Himmelstjerna G."/>
            <person name="Boag P.R."/>
            <person name="Tan P."/>
            <person name="Li Q."/>
            <person name="Min J."/>
            <person name="Yang Y."/>
            <person name="Wang X."/>
            <person name="Fang X."/>
            <person name="Hall R.S."/>
            <person name="Hofmann A."/>
            <person name="Sternberg P.W."/>
            <person name="Jex A.R."/>
            <person name="Gasser R.B."/>
        </authorList>
    </citation>
    <scope>NUCLEOTIDE SEQUENCE [LARGE SCALE GENOMIC DNA]</scope>
    <source>
        <strain evidence="2">PN_DK_2014</strain>
    </source>
</reference>
<feature type="compositionally biased region" description="Low complexity" evidence="1">
    <location>
        <begin position="113"/>
        <end position="123"/>
    </location>
</feature>
<dbReference type="AlphaFoldDB" id="A0A0B2V339"/>
<accession>A0A0B2V339</accession>